<evidence type="ECO:0000313" key="2">
    <source>
        <dbReference type="Proteomes" id="UP000324233"/>
    </source>
</evidence>
<dbReference type="KEGG" id="agv:OJF2_24340"/>
<dbReference type="Pfam" id="PF11154">
    <property type="entry name" value="DUF2934"/>
    <property type="match status" value="1"/>
</dbReference>
<gene>
    <name evidence="1" type="ORF">OJF2_24340</name>
</gene>
<protein>
    <submittedName>
        <fullName evidence="1">Uncharacterized protein</fullName>
    </submittedName>
</protein>
<name>A0A5B9VZV2_9BACT</name>
<dbReference type="InterPro" id="IPR021327">
    <property type="entry name" value="DUF2934"/>
</dbReference>
<organism evidence="1 2">
    <name type="scientific">Aquisphaera giovannonii</name>
    <dbReference type="NCBI Taxonomy" id="406548"/>
    <lineage>
        <taxon>Bacteria</taxon>
        <taxon>Pseudomonadati</taxon>
        <taxon>Planctomycetota</taxon>
        <taxon>Planctomycetia</taxon>
        <taxon>Isosphaerales</taxon>
        <taxon>Isosphaeraceae</taxon>
        <taxon>Aquisphaera</taxon>
    </lineage>
</organism>
<dbReference type="Proteomes" id="UP000324233">
    <property type="component" value="Chromosome"/>
</dbReference>
<dbReference type="EMBL" id="CP042997">
    <property type="protein sequence ID" value="QEH33902.1"/>
    <property type="molecule type" value="Genomic_DNA"/>
</dbReference>
<reference evidence="1 2" key="1">
    <citation type="submission" date="2019-08" db="EMBL/GenBank/DDBJ databases">
        <title>Deep-cultivation of Planctomycetes and their phenomic and genomic characterization uncovers novel biology.</title>
        <authorList>
            <person name="Wiegand S."/>
            <person name="Jogler M."/>
            <person name="Boedeker C."/>
            <person name="Pinto D."/>
            <person name="Vollmers J."/>
            <person name="Rivas-Marin E."/>
            <person name="Kohn T."/>
            <person name="Peeters S.H."/>
            <person name="Heuer A."/>
            <person name="Rast P."/>
            <person name="Oberbeckmann S."/>
            <person name="Bunk B."/>
            <person name="Jeske O."/>
            <person name="Meyerdierks A."/>
            <person name="Storesund J.E."/>
            <person name="Kallscheuer N."/>
            <person name="Luecker S."/>
            <person name="Lage O.M."/>
            <person name="Pohl T."/>
            <person name="Merkel B.J."/>
            <person name="Hornburger P."/>
            <person name="Mueller R.-W."/>
            <person name="Bruemmer F."/>
            <person name="Labrenz M."/>
            <person name="Spormann A.M."/>
            <person name="Op den Camp H."/>
            <person name="Overmann J."/>
            <person name="Amann R."/>
            <person name="Jetten M.S.M."/>
            <person name="Mascher T."/>
            <person name="Medema M.H."/>
            <person name="Devos D.P."/>
            <person name="Kaster A.-K."/>
            <person name="Ovreas L."/>
            <person name="Rohde M."/>
            <person name="Galperin M.Y."/>
            <person name="Jogler C."/>
        </authorList>
    </citation>
    <scope>NUCLEOTIDE SEQUENCE [LARGE SCALE GENOMIC DNA]</scope>
    <source>
        <strain evidence="1 2">OJF2</strain>
    </source>
</reference>
<sequence>MEPSDQQIEKRAYERWERRRWQHGNDREDWIAARMDLVFDLNYATIAEIERGESRPKPVGAERRPRCRFCEQSAPRAAFSFVRPILPDFLDSPSPTTREICDACFEQLAGSLDRELAAFWGTLEGLRGDGAARRDLRIPTAIPIPAYKALARIALAMMPDADLADFNDTIEWVANPDHDFDGGLFGGVSCLLYQTRHGGDGAWAMLARRTDDEAPYPYMLFFLGSGRTILQVHLPLCTRDEDQEGEGLKMPQRSFTTGGEGDVHAATCLVLPLAPSDEPVRARRFRLF</sequence>
<proteinExistence type="predicted"/>
<dbReference type="AlphaFoldDB" id="A0A5B9VZV2"/>
<dbReference type="OrthoDB" id="255953at2"/>
<keyword evidence="2" id="KW-1185">Reference proteome</keyword>
<accession>A0A5B9VZV2</accession>
<evidence type="ECO:0000313" key="1">
    <source>
        <dbReference type="EMBL" id="QEH33902.1"/>
    </source>
</evidence>
<dbReference type="RefSeq" id="WP_148593898.1">
    <property type="nucleotide sequence ID" value="NZ_CP042997.1"/>
</dbReference>